<evidence type="ECO:0000256" key="4">
    <source>
        <dbReference type="ARBA" id="ARBA00051722"/>
    </source>
</evidence>
<dbReference type="Pfam" id="PF19567">
    <property type="entry name" value="CpsB_CapC"/>
    <property type="match status" value="1"/>
</dbReference>
<sequence>MLNFFSKKLYLRDLLEGFVDIHNHILPGIDDGAKNTEESIALIKRLKDLGIRQFIPTPHVMKDYYPNTDESIGDAYQILLEALTSTDLLSEITINPAAEYMLDDSFEDLLRKEDLFTLKKKYVLVELSYFQPPINLESIIFDIKVKGYIPVLAHPERYKYYHNNYNYYQRLKQLGCLFQLNLLSLSGHYGKEEKNIAYKLLSNELIDFTGTDTHHLKHIDKLSKTILPNKDSRNILLRSIKNTNSTFSVT</sequence>
<dbReference type="OrthoDB" id="9788539at2"/>
<dbReference type="PIRSF" id="PIRSF016557">
    <property type="entry name" value="Caps_synth_CpsB"/>
    <property type="match status" value="1"/>
</dbReference>
<dbReference type="PANTHER" id="PTHR39181">
    <property type="entry name" value="TYROSINE-PROTEIN PHOSPHATASE YWQE"/>
    <property type="match status" value="1"/>
</dbReference>
<evidence type="ECO:0000256" key="3">
    <source>
        <dbReference type="ARBA" id="ARBA00022801"/>
    </source>
</evidence>
<dbReference type="EC" id="3.1.3.48" evidence="2"/>
<dbReference type="PANTHER" id="PTHR39181:SF1">
    <property type="entry name" value="TYROSINE-PROTEIN PHOSPHATASE YWQE"/>
    <property type="match status" value="1"/>
</dbReference>
<keyword evidence="6" id="KW-1185">Reference proteome</keyword>
<keyword evidence="3" id="KW-0378">Hydrolase</keyword>
<dbReference type="EMBL" id="VSDQ01000718">
    <property type="protein sequence ID" value="TYA71882.1"/>
    <property type="molecule type" value="Genomic_DNA"/>
</dbReference>
<evidence type="ECO:0000256" key="2">
    <source>
        <dbReference type="ARBA" id="ARBA00013064"/>
    </source>
</evidence>
<accession>A0A5D0HR79</accession>
<evidence type="ECO:0000313" key="5">
    <source>
        <dbReference type="EMBL" id="TYA71882.1"/>
    </source>
</evidence>
<dbReference type="AlphaFoldDB" id="A0A5D0HR79"/>
<dbReference type="Proteomes" id="UP000323930">
    <property type="component" value="Unassembled WGS sequence"/>
</dbReference>
<dbReference type="Gene3D" id="3.20.20.140">
    <property type="entry name" value="Metal-dependent hydrolases"/>
    <property type="match status" value="1"/>
</dbReference>
<name>A0A5D0HR79_9FLAO</name>
<comment type="similarity">
    <text evidence="1">Belongs to the metallo-dependent hydrolases superfamily. CpsB/CapC family.</text>
</comment>
<dbReference type="SUPFAM" id="SSF89550">
    <property type="entry name" value="PHP domain-like"/>
    <property type="match status" value="1"/>
</dbReference>
<gene>
    <name evidence="5" type="ORF">FUA24_20240</name>
</gene>
<dbReference type="GO" id="GO:0030145">
    <property type="term" value="F:manganese ion binding"/>
    <property type="evidence" value="ECO:0007669"/>
    <property type="project" value="InterPro"/>
</dbReference>
<organism evidence="5 6">
    <name type="scientific">Seonamhaeicola marinus</name>
    <dbReference type="NCBI Taxonomy" id="1912246"/>
    <lineage>
        <taxon>Bacteria</taxon>
        <taxon>Pseudomonadati</taxon>
        <taxon>Bacteroidota</taxon>
        <taxon>Flavobacteriia</taxon>
        <taxon>Flavobacteriales</taxon>
        <taxon>Flavobacteriaceae</taxon>
    </lineage>
</organism>
<reference evidence="5 6" key="1">
    <citation type="submission" date="2019-08" db="EMBL/GenBank/DDBJ databases">
        <title>Seonamhaeicola sediminis sp. nov., isolated from marine sediment.</title>
        <authorList>
            <person name="Cao W.R."/>
        </authorList>
    </citation>
    <scope>NUCLEOTIDE SEQUENCE [LARGE SCALE GENOMIC DNA]</scope>
    <source>
        <strain evidence="5 6">B011</strain>
    </source>
</reference>
<proteinExistence type="inferred from homology"/>
<comment type="catalytic activity">
    <reaction evidence="4">
        <text>O-phospho-L-tyrosyl-[protein] + H2O = L-tyrosyl-[protein] + phosphate</text>
        <dbReference type="Rhea" id="RHEA:10684"/>
        <dbReference type="Rhea" id="RHEA-COMP:10136"/>
        <dbReference type="Rhea" id="RHEA-COMP:20101"/>
        <dbReference type="ChEBI" id="CHEBI:15377"/>
        <dbReference type="ChEBI" id="CHEBI:43474"/>
        <dbReference type="ChEBI" id="CHEBI:46858"/>
        <dbReference type="ChEBI" id="CHEBI:61978"/>
        <dbReference type="EC" id="3.1.3.48"/>
    </reaction>
</comment>
<dbReference type="GO" id="GO:0004725">
    <property type="term" value="F:protein tyrosine phosphatase activity"/>
    <property type="evidence" value="ECO:0007669"/>
    <property type="project" value="UniProtKB-EC"/>
</dbReference>
<evidence type="ECO:0000256" key="1">
    <source>
        <dbReference type="ARBA" id="ARBA00005750"/>
    </source>
</evidence>
<dbReference type="InterPro" id="IPR016195">
    <property type="entry name" value="Pol/histidinol_Pase-like"/>
</dbReference>
<evidence type="ECO:0000313" key="6">
    <source>
        <dbReference type="Proteomes" id="UP000323930"/>
    </source>
</evidence>
<dbReference type="InterPro" id="IPR016667">
    <property type="entry name" value="Caps_polysacc_synth_CpsB/CapC"/>
</dbReference>
<comment type="caution">
    <text evidence="5">The sequence shown here is derived from an EMBL/GenBank/DDBJ whole genome shotgun (WGS) entry which is preliminary data.</text>
</comment>
<protein>
    <recommendedName>
        <fullName evidence="2">protein-tyrosine-phosphatase</fullName>
        <ecNumber evidence="2">3.1.3.48</ecNumber>
    </recommendedName>
</protein>
<dbReference type="RefSeq" id="WP_148544869.1">
    <property type="nucleotide sequence ID" value="NZ_VSDQ01000718.1"/>
</dbReference>